<dbReference type="STRING" id="1165861.A0A0L0VAI1"/>
<keyword evidence="5" id="KW-0238">DNA-binding</keyword>
<comment type="caution">
    <text evidence="12">The sequence shown here is derived from an EMBL/GenBank/DDBJ whole genome shotgun (WGS) entry which is preliminary data.</text>
</comment>
<evidence type="ECO:0000259" key="10">
    <source>
        <dbReference type="PROSITE" id="PS50090"/>
    </source>
</evidence>
<evidence type="ECO:0000256" key="2">
    <source>
        <dbReference type="ARBA" id="ARBA00022664"/>
    </source>
</evidence>
<organism evidence="12 13">
    <name type="scientific">Puccinia striiformis f. sp. tritici PST-78</name>
    <dbReference type="NCBI Taxonomy" id="1165861"/>
    <lineage>
        <taxon>Eukaryota</taxon>
        <taxon>Fungi</taxon>
        <taxon>Dikarya</taxon>
        <taxon>Basidiomycota</taxon>
        <taxon>Pucciniomycotina</taxon>
        <taxon>Pucciniomycetes</taxon>
        <taxon>Pucciniales</taxon>
        <taxon>Pucciniaceae</taxon>
        <taxon>Puccinia</taxon>
    </lineage>
</organism>
<dbReference type="PROSITE" id="PS51294">
    <property type="entry name" value="HTH_MYB"/>
    <property type="match status" value="1"/>
</dbReference>
<evidence type="ECO:0000256" key="5">
    <source>
        <dbReference type="ARBA" id="ARBA00023125"/>
    </source>
</evidence>
<dbReference type="EMBL" id="AJIL01000085">
    <property type="protein sequence ID" value="KNE96221.1"/>
    <property type="molecule type" value="Genomic_DNA"/>
</dbReference>
<keyword evidence="3" id="KW-0747">Spliceosome</keyword>
<feature type="domain" description="HTH myb-type" evidence="11">
    <location>
        <begin position="1"/>
        <end position="57"/>
    </location>
</feature>
<sequence>MKIIKRGGVWRDSEDEILKAAIAKYGKNQWARISSKLVRRTPQECKARWYEWLDPSIKKIEWSKEEDKELLRTLSPVVGRTAKQCFERYQRLLDEAEQREAAEGDDDLGLTGTGAETGPSADHVRKLRPGEVDSHPEAQPARPDPIDLDGHEIEEANVDEEERIEDVENRVEEVGEKVEVIEKANQQVVDQQIDWGSDGEGDCDMFQKEKDEIKGQILAIGQETANAVAKLMKLIPKYHKEEARIIKERLKNSLEEKIADAYMYLDSNL</sequence>
<dbReference type="PROSITE" id="PS50090">
    <property type="entry name" value="MYB_LIKE"/>
    <property type="match status" value="1"/>
</dbReference>
<comment type="similarity">
    <text evidence="1">Belongs to the CEF1 family.</text>
</comment>
<dbReference type="InterPro" id="IPR009057">
    <property type="entry name" value="Homeodomain-like_sf"/>
</dbReference>
<evidence type="ECO:0000256" key="7">
    <source>
        <dbReference type="ARBA" id="ARBA00023242"/>
    </source>
</evidence>
<protein>
    <submittedName>
        <fullName evidence="12">Uncharacterized protein</fullName>
    </submittedName>
</protein>
<keyword evidence="6" id="KW-0508">mRNA splicing</keyword>
<dbReference type="GO" id="GO:0000398">
    <property type="term" value="P:mRNA splicing, via spliceosome"/>
    <property type="evidence" value="ECO:0007669"/>
    <property type="project" value="InterPro"/>
</dbReference>
<dbReference type="InterPro" id="IPR017930">
    <property type="entry name" value="Myb_dom"/>
</dbReference>
<keyword evidence="2" id="KW-0507">mRNA processing</keyword>
<name>A0A0L0VAI1_9BASI</name>
<feature type="region of interest" description="Disordered" evidence="9">
    <location>
        <begin position="98"/>
        <end position="150"/>
    </location>
</feature>
<dbReference type="Pfam" id="PF00249">
    <property type="entry name" value="Myb_DNA-binding"/>
    <property type="match status" value="1"/>
</dbReference>
<feature type="compositionally biased region" description="Low complexity" evidence="9">
    <location>
        <begin position="109"/>
        <end position="118"/>
    </location>
</feature>
<dbReference type="PANTHER" id="PTHR45885">
    <property type="entry name" value="CELL DIVISION CYCLE 5-LIKE PROTEIN"/>
    <property type="match status" value="1"/>
</dbReference>
<dbReference type="Proteomes" id="UP000054564">
    <property type="component" value="Unassembled WGS sequence"/>
</dbReference>
<dbReference type="PANTHER" id="PTHR45885:SF1">
    <property type="entry name" value="CELL DIVISION CYCLE 5-LIKE PROTEIN"/>
    <property type="match status" value="1"/>
</dbReference>
<keyword evidence="4" id="KW-0677">Repeat</keyword>
<dbReference type="InterPro" id="IPR001005">
    <property type="entry name" value="SANT/Myb"/>
</dbReference>
<dbReference type="CDD" id="cd00167">
    <property type="entry name" value="SANT"/>
    <property type="match status" value="1"/>
</dbReference>
<proteinExistence type="inferred from homology"/>
<reference evidence="13" key="1">
    <citation type="submission" date="2014-03" db="EMBL/GenBank/DDBJ databases">
        <title>The Genome Sequence of Puccinia striiformis f. sp. tritici PST-78.</title>
        <authorList>
            <consortium name="The Broad Institute Genome Sequencing Platform"/>
            <person name="Cuomo C."/>
            <person name="Hulbert S."/>
            <person name="Chen X."/>
            <person name="Walker B."/>
            <person name="Young S.K."/>
            <person name="Zeng Q."/>
            <person name="Gargeya S."/>
            <person name="Fitzgerald M."/>
            <person name="Haas B."/>
            <person name="Abouelleil A."/>
            <person name="Alvarado L."/>
            <person name="Arachchi H.M."/>
            <person name="Berlin A.M."/>
            <person name="Chapman S.B."/>
            <person name="Goldberg J."/>
            <person name="Griggs A."/>
            <person name="Gujja S."/>
            <person name="Hansen M."/>
            <person name="Howarth C."/>
            <person name="Imamovic A."/>
            <person name="Larimer J."/>
            <person name="McCowan C."/>
            <person name="Montmayeur A."/>
            <person name="Murphy C."/>
            <person name="Neiman D."/>
            <person name="Pearson M."/>
            <person name="Priest M."/>
            <person name="Roberts A."/>
            <person name="Saif S."/>
            <person name="Shea T."/>
            <person name="Sisk P."/>
            <person name="Sykes S."/>
            <person name="Wortman J."/>
            <person name="Nusbaum C."/>
            <person name="Birren B."/>
        </authorList>
    </citation>
    <scope>NUCLEOTIDE SEQUENCE [LARGE SCALE GENOMIC DNA]</scope>
    <source>
        <strain evidence="13">race PST-78</strain>
    </source>
</reference>
<evidence type="ECO:0000256" key="8">
    <source>
        <dbReference type="SAM" id="Coils"/>
    </source>
</evidence>
<evidence type="ECO:0000256" key="9">
    <source>
        <dbReference type="SAM" id="MobiDB-lite"/>
    </source>
</evidence>
<dbReference type="GO" id="GO:0003677">
    <property type="term" value="F:DNA binding"/>
    <property type="evidence" value="ECO:0007669"/>
    <property type="project" value="UniProtKB-KW"/>
</dbReference>
<accession>A0A0L0VAI1</accession>
<evidence type="ECO:0000313" key="13">
    <source>
        <dbReference type="Proteomes" id="UP000054564"/>
    </source>
</evidence>
<dbReference type="GO" id="GO:0000974">
    <property type="term" value="C:Prp19 complex"/>
    <property type="evidence" value="ECO:0007669"/>
    <property type="project" value="InterPro"/>
</dbReference>
<dbReference type="AlphaFoldDB" id="A0A0L0VAI1"/>
<dbReference type="SUPFAM" id="SSF46689">
    <property type="entry name" value="Homeodomain-like"/>
    <property type="match status" value="2"/>
</dbReference>
<keyword evidence="7" id="KW-0539">Nucleus</keyword>
<dbReference type="GO" id="GO:0005681">
    <property type="term" value="C:spliceosomal complex"/>
    <property type="evidence" value="ECO:0007669"/>
    <property type="project" value="UniProtKB-KW"/>
</dbReference>
<gene>
    <name evidence="12" type="ORF">PSTG_10485</name>
</gene>
<evidence type="ECO:0000256" key="4">
    <source>
        <dbReference type="ARBA" id="ARBA00022737"/>
    </source>
</evidence>
<feature type="coiled-coil region" evidence="8">
    <location>
        <begin position="150"/>
        <end position="184"/>
    </location>
</feature>
<evidence type="ECO:0000259" key="11">
    <source>
        <dbReference type="PROSITE" id="PS51294"/>
    </source>
</evidence>
<feature type="domain" description="Myb-like" evidence="10">
    <location>
        <begin position="2"/>
        <end position="53"/>
    </location>
</feature>
<evidence type="ECO:0000256" key="1">
    <source>
        <dbReference type="ARBA" id="ARBA00010506"/>
    </source>
</evidence>
<evidence type="ECO:0000256" key="3">
    <source>
        <dbReference type="ARBA" id="ARBA00022728"/>
    </source>
</evidence>
<dbReference type="Gene3D" id="1.10.10.60">
    <property type="entry name" value="Homeodomain-like"/>
    <property type="match status" value="1"/>
</dbReference>
<dbReference type="InterPro" id="IPR047242">
    <property type="entry name" value="CDC5L/Cef1"/>
</dbReference>
<feature type="compositionally biased region" description="Basic and acidic residues" evidence="9">
    <location>
        <begin position="122"/>
        <end position="136"/>
    </location>
</feature>
<dbReference type="SMART" id="SM00717">
    <property type="entry name" value="SANT"/>
    <property type="match status" value="2"/>
</dbReference>
<evidence type="ECO:0000256" key="6">
    <source>
        <dbReference type="ARBA" id="ARBA00023187"/>
    </source>
</evidence>
<keyword evidence="8" id="KW-0175">Coiled coil</keyword>
<keyword evidence="13" id="KW-1185">Reference proteome</keyword>
<evidence type="ECO:0000313" key="12">
    <source>
        <dbReference type="EMBL" id="KNE96221.1"/>
    </source>
</evidence>